<comment type="subcellular location">
    <subcellularLocation>
        <location evidence="1">Membrane</location>
        <topology evidence="1">Multi-pass membrane protein</topology>
    </subcellularLocation>
</comment>
<sequence>MSPHHKGALLALSSAAGFATLPIFIKLSYSVGANTLTILTTRFILASTCLWLILYWRNSNASVGKKTGIQLGLLGVVGYGAMSATFAASIQYLPASLSSMLLYLYPAIVSILAIIMGDDQLNWRKFVALFICFSGLFLILGVSFTGVSTVGIICGVTSAIIYSLYILAGNRLMKTVDSLVATTYVCTAAAITFSLLSLLSGEFIFTLPASGWLTLLAMAIFSTIVGILGIFAALPYIGPSNAAIISSAEPVLTILMSISLLGEKITPPQLGGGLLILSGIFILQLWGGTKQPQQAADVS</sequence>
<dbReference type="EMBL" id="SLUI01000009">
    <property type="protein sequence ID" value="TCL36235.1"/>
    <property type="molecule type" value="Genomic_DNA"/>
</dbReference>
<dbReference type="PANTHER" id="PTHR32322:SF2">
    <property type="entry name" value="EAMA DOMAIN-CONTAINING PROTEIN"/>
    <property type="match status" value="1"/>
</dbReference>
<proteinExistence type="inferred from homology"/>
<dbReference type="SUPFAM" id="SSF103481">
    <property type="entry name" value="Multidrug resistance efflux transporter EmrE"/>
    <property type="match status" value="2"/>
</dbReference>
<feature type="transmembrane region" description="Helical" evidence="6">
    <location>
        <begin position="31"/>
        <end position="56"/>
    </location>
</feature>
<reference evidence="8 9" key="1">
    <citation type="submission" date="2019-03" db="EMBL/GenBank/DDBJ databases">
        <title>Genomic Encyclopedia of Type Strains, Phase IV (KMG-IV): sequencing the most valuable type-strain genomes for metagenomic binning, comparative biology and taxonomic classification.</title>
        <authorList>
            <person name="Goeker M."/>
        </authorList>
    </citation>
    <scope>NUCLEOTIDE SEQUENCE [LARGE SCALE GENOMIC DNA]</scope>
    <source>
        <strain evidence="8 9">DSM 15969</strain>
    </source>
</reference>
<evidence type="ECO:0000256" key="4">
    <source>
        <dbReference type="ARBA" id="ARBA00022989"/>
    </source>
</evidence>
<name>A0A4R1Q4B2_9FIRM</name>
<dbReference type="InterPro" id="IPR000620">
    <property type="entry name" value="EamA_dom"/>
</dbReference>
<protein>
    <submittedName>
        <fullName evidence="8">Threonine/homoserine efflux transporter RhtA</fullName>
    </submittedName>
</protein>
<organism evidence="8 9">
    <name type="scientific">Anaerospora hongkongensis</name>
    <dbReference type="NCBI Taxonomy" id="244830"/>
    <lineage>
        <taxon>Bacteria</taxon>
        <taxon>Bacillati</taxon>
        <taxon>Bacillota</taxon>
        <taxon>Negativicutes</taxon>
        <taxon>Selenomonadales</taxon>
        <taxon>Sporomusaceae</taxon>
        <taxon>Anaerospora</taxon>
    </lineage>
</organism>
<feature type="transmembrane region" description="Helical" evidence="6">
    <location>
        <begin position="68"/>
        <end position="90"/>
    </location>
</feature>
<feature type="transmembrane region" description="Helical" evidence="6">
    <location>
        <begin position="211"/>
        <end position="234"/>
    </location>
</feature>
<feature type="transmembrane region" description="Helical" evidence="6">
    <location>
        <begin position="150"/>
        <end position="167"/>
    </location>
</feature>
<evidence type="ECO:0000259" key="7">
    <source>
        <dbReference type="Pfam" id="PF00892"/>
    </source>
</evidence>
<dbReference type="GO" id="GO:0016020">
    <property type="term" value="C:membrane"/>
    <property type="evidence" value="ECO:0007669"/>
    <property type="project" value="UniProtKB-SubCell"/>
</dbReference>
<feature type="transmembrane region" description="Helical" evidence="6">
    <location>
        <begin position="268"/>
        <end position="286"/>
    </location>
</feature>
<feature type="transmembrane region" description="Helical" evidence="6">
    <location>
        <begin position="241"/>
        <end position="262"/>
    </location>
</feature>
<keyword evidence="3 6" id="KW-0812">Transmembrane</keyword>
<dbReference type="PANTHER" id="PTHR32322">
    <property type="entry name" value="INNER MEMBRANE TRANSPORTER"/>
    <property type="match status" value="1"/>
</dbReference>
<feature type="domain" description="EamA" evidence="7">
    <location>
        <begin position="150"/>
        <end position="283"/>
    </location>
</feature>
<comment type="similarity">
    <text evidence="2">Belongs to the EamA transporter family.</text>
</comment>
<keyword evidence="5 6" id="KW-0472">Membrane</keyword>
<feature type="transmembrane region" description="Helical" evidence="6">
    <location>
        <begin position="96"/>
        <end position="114"/>
    </location>
</feature>
<dbReference type="Pfam" id="PF00892">
    <property type="entry name" value="EamA"/>
    <property type="match status" value="2"/>
</dbReference>
<comment type="caution">
    <text evidence="8">The sequence shown here is derived from an EMBL/GenBank/DDBJ whole genome shotgun (WGS) entry which is preliminary data.</text>
</comment>
<evidence type="ECO:0000256" key="1">
    <source>
        <dbReference type="ARBA" id="ARBA00004141"/>
    </source>
</evidence>
<feature type="transmembrane region" description="Helical" evidence="6">
    <location>
        <begin position="179"/>
        <end position="199"/>
    </location>
</feature>
<dbReference type="InterPro" id="IPR037185">
    <property type="entry name" value="EmrE-like"/>
</dbReference>
<feature type="domain" description="EamA" evidence="7">
    <location>
        <begin position="6"/>
        <end position="140"/>
    </location>
</feature>
<evidence type="ECO:0000313" key="8">
    <source>
        <dbReference type="EMBL" id="TCL36235.1"/>
    </source>
</evidence>
<evidence type="ECO:0000256" key="3">
    <source>
        <dbReference type="ARBA" id="ARBA00022692"/>
    </source>
</evidence>
<evidence type="ECO:0000313" key="9">
    <source>
        <dbReference type="Proteomes" id="UP000295063"/>
    </source>
</evidence>
<dbReference type="OrthoDB" id="6707571at2"/>
<dbReference type="AlphaFoldDB" id="A0A4R1Q4B2"/>
<dbReference type="RefSeq" id="WP_132081993.1">
    <property type="nucleotide sequence ID" value="NZ_DAIMLW010000007.1"/>
</dbReference>
<accession>A0A4R1Q4B2</accession>
<keyword evidence="9" id="KW-1185">Reference proteome</keyword>
<feature type="transmembrane region" description="Helical" evidence="6">
    <location>
        <begin position="7"/>
        <end position="25"/>
    </location>
</feature>
<dbReference type="Proteomes" id="UP000295063">
    <property type="component" value="Unassembled WGS sequence"/>
</dbReference>
<keyword evidence="4 6" id="KW-1133">Transmembrane helix</keyword>
<feature type="transmembrane region" description="Helical" evidence="6">
    <location>
        <begin position="126"/>
        <end position="144"/>
    </location>
</feature>
<evidence type="ECO:0000256" key="2">
    <source>
        <dbReference type="ARBA" id="ARBA00007362"/>
    </source>
</evidence>
<gene>
    <name evidence="8" type="ORF">EV210_109184</name>
</gene>
<evidence type="ECO:0000256" key="6">
    <source>
        <dbReference type="SAM" id="Phobius"/>
    </source>
</evidence>
<dbReference type="Gene3D" id="1.10.3730.20">
    <property type="match status" value="1"/>
</dbReference>
<dbReference type="InterPro" id="IPR050638">
    <property type="entry name" value="AA-Vitamin_Transporters"/>
</dbReference>
<evidence type="ECO:0000256" key="5">
    <source>
        <dbReference type="ARBA" id="ARBA00023136"/>
    </source>
</evidence>